<dbReference type="PANTHER" id="PTHR46268:SF6">
    <property type="entry name" value="UNIVERSAL STRESS PROTEIN UP12"/>
    <property type="match status" value="1"/>
</dbReference>
<dbReference type="EMBL" id="JBHTAT010000001">
    <property type="protein sequence ID" value="MFC7255225.1"/>
    <property type="molecule type" value="Genomic_DNA"/>
</dbReference>
<sequence>MAPDEVSVTMLHVDETLTSEVGGTLSPAQTEEIPDSVRATTDVLEDAGINVDAVVAEGNLADTVHSLVDERDADHVVVAGRRRSPTGKALFGSDVQSIILNATVPVTVTPDPAET</sequence>
<comment type="similarity">
    <text evidence="1">Belongs to the universal stress protein A family.</text>
</comment>
<dbReference type="Pfam" id="PF00582">
    <property type="entry name" value="Usp"/>
    <property type="match status" value="1"/>
</dbReference>
<dbReference type="PANTHER" id="PTHR46268">
    <property type="entry name" value="STRESS RESPONSE PROTEIN NHAX"/>
    <property type="match status" value="1"/>
</dbReference>
<accession>A0ABD5ZXV1</accession>
<evidence type="ECO:0000313" key="4">
    <source>
        <dbReference type="Proteomes" id="UP001596434"/>
    </source>
</evidence>
<dbReference type="InterPro" id="IPR014729">
    <property type="entry name" value="Rossmann-like_a/b/a_fold"/>
</dbReference>
<dbReference type="Proteomes" id="UP001596434">
    <property type="component" value="Unassembled WGS sequence"/>
</dbReference>
<dbReference type="SUPFAM" id="SSF52402">
    <property type="entry name" value="Adenine nucleotide alpha hydrolases-like"/>
    <property type="match status" value="1"/>
</dbReference>
<proteinExistence type="inferred from homology"/>
<evidence type="ECO:0000256" key="1">
    <source>
        <dbReference type="ARBA" id="ARBA00008791"/>
    </source>
</evidence>
<dbReference type="CDD" id="cd00293">
    <property type="entry name" value="USP-like"/>
    <property type="match status" value="1"/>
</dbReference>
<gene>
    <name evidence="3" type="ORF">ACFQKE_07945</name>
</gene>
<feature type="domain" description="UspA" evidence="2">
    <location>
        <begin position="6"/>
        <end position="110"/>
    </location>
</feature>
<reference evidence="3 4" key="1">
    <citation type="journal article" date="2019" name="Int. J. Syst. Evol. Microbiol.">
        <title>The Global Catalogue of Microorganisms (GCM) 10K type strain sequencing project: providing services to taxonomists for standard genome sequencing and annotation.</title>
        <authorList>
            <consortium name="The Broad Institute Genomics Platform"/>
            <consortium name="The Broad Institute Genome Sequencing Center for Infectious Disease"/>
            <person name="Wu L."/>
            <person name="Ma J."/>
        </authorList>
    </citation>
    <scope>NUCLEOTIDE SEQUENCE [LARGE SCALE GENOMIC DNA]</scope>
    <source>
        <strain evidence="3 4">GX21</strain>
    </source>
</reference>
<dbReference type="AlphaFoldDB" id="A0ABD5ZXV1"/>
<comment type="caution">
    <text evidence="3">The sequence shown here is derived from an EMBL/GenBank/DDBJ whole genome shotgun (WGS) entry which is preliminary data.</text>
</comment>
<dbReference type="RefSeq" id="WP_379703438.1">
    <property type="nucleotide sequence ID" value="NZ_JBHTAT010000001.1"/>
</dbReference>
<evidence type="ECO:0000313" key="3">
    <source>
        <dbReference type="EMBL" id="MFC7255225.1"/>
    </source>
</evidence>
<organism evidence="3 4">
    <name type="scientific">Haloplanus litoreus</name>
    <dbReference type="NCBI Taxonomy" id="767515"/>
    <lineage>
        <taxon>Archaea</taxon>
        <taxon>Methanobacteriati</taxon>
        <taxon>Methanobacteriota</taxon>
        <taxon>Stenosarchaea group</taxon>
        <taxon>Halobacteria</taxon>
        <taxon>Halobacteriales</taxon>
        <taxon>Haloferacaceae</taxon>
        <taxon>Haloplanus</taxon>
    </lineage>
</organism>
<dbReference type="InterPro" id="IPR006016">
    <property type="entry name" value="UspA"/>
</dbReference>
<protein>
    <submittedName>
        <fullName evidence="3">Universal stress protein</fullName>
    </submittedName>
</protein>
<dbReference type="Gene3D" id="3.40.50.620">
    <property type="entry name" value="HUPs"/>
    <property type="match status" value="1"/>
</dbReference>
<evidence type="ECO:0000259" key="2">
    <source>
        <dbReference type="Pfam" id="PF00582"/>
    </source>
</evidence>
<name>A0ABD5ZXV1_9EURY</name>
<keyword evidence="4" id="KW-1185">Reference proteome</keyword>